<gene>
    <name evidence="1" type="ORF">CAP_1079</name>
</gene>
<accession>A0A017SV84</accession>
<comment type="caution">
    <text evidence="1">The sequence shown here is derived from an EMBL/GenBank/DDBJ whole genome shotgun (WGS) entry which is preliminary data.</text>
</comment>
<evidence type="ECO:0000313" key="1">
    <source>
        <dbReference type="EMBL" id="EYF00206.1"/>
    </source>
</evidence>
<dbReference type="RefSeq" id="WP_044251957.1">
    <property type="nucleotide sequence ID" value="NZ_ASRX01000123.1"/>
</dbReference>
<keyword evidence="2" id="KW-1185">Reference proteome</keyword>
<sequence length="73" mass="8113">MKNGTCLKCGSTEVYRHQNGSEVNFRGGVSFRETSCTTYVCTACGYLEQFVNLRGDDPNLVASIQKTWKKAGR</sequence>
<reference evidence="1 2" key="1">
    <citation type="submission" date="2013-05" db="EMBL/GenBank/DDBJ databases">
        <title>Genome assembly of Chondromyces apiculatus DSM 436.</title>
        <authorList>
            <person name="Sharma G."/>
            <person name="Khatri I."/>
            <person name="Kaur C."/>
            <person name="Mayilraj S."/>
            <person name="Subramanian S."/>
        </authorList>
    </citation>
    <scope>NUCLEOTIDE SEQUENCE [LARGE SCALE GENOMIC DNA]</scope>
    <source>
        <strain evidence="1 2">DSM 436</strain>
    </source>
</reference>
<dbReference type="EMBL" id="ASRX01000123">
    <property type="protein sequence ID" value="EYF00206.1"/>
    <property type="molecule type" value="Genomic_DNA"/>
</dbReference>
<evidence type="ECO:0000313" key="2">
    <source>
        <dbReference type="Proteomes" id="UP000019678"/>
    </source>
</evidence>
<dbReference type="AlphaFoldDB" id="A0A017SV84"/>
<proteinExistence type="predicted"/>
<protein>
    <submittedName>
        <fullName evidence="1">Uncharacterized protein</fullName>
    </submittedName>
</protein>
<dbReference type="Proteomes" id="UP000019678">
    <property type="component" value="Unassembled WGS sequence"/>
</dbReference>
<dbReference type="OrthoDB" id="1551269at2"/>
<dbReference type="STRING" id="1192034.CAP_1079"/>
<organism evidence="1 2">
    <name type="scientific">Chondromyces apiculatus DSM 436</name>
    <dbReference type="NCBI Taxonomy" id="1192034"/>
    <lineage>
        <taxon>Bacteria</taxon>
        <taxon>Pseudomonadati</taxon>
        <taxon>Myxococcota</taxon>
        <taxon>Polyangia</taxon>
        <taxon>Polyangiales</taxon>
        <taxon>Polyangiaceae</taxon>
        <taxon>Chondromyces</taxon>
    </lineage>
</organism>
<name>A0A017SV84_9BACT</name>